<dbReference type="PANTHER" id="PTHR33607">
    <property type="entry name" value="ENDONUCLEASE-1"/>
    <property type="match status" value="1"/>
</dbReference>
<proteinExistence type="predicted"/>
<dbReference type="Pfam" id="PF04231">
    <property type="entry name" value="Endonuclease_1"/>
    <property type="match status" value="1"/>
</dbReference>
<sequence length="351" mass="39422">MQDLHTSEKIHDEIVGQGLLEKHVVPGNVLVKMQCEVLHTVFTMNELLTRPSTLDTCSRHPLGERFAGQCLALVTVACTSVNGLAVAEVHSSKAPQPLESCADIAHYYDHTIGLQGKALRNRLFKIVRNHRVLSYHQTWDALKFLDAAESRDPEASPEIIEIYSQKAVSKSLAGKPDGWNREHLWPSSYGLKRGQPEFTDLHNLRPADANVNSARGKKYFGECMPAIDKTCLMPAFKESAADTATSKKFWMPPRKVRGDIARSLMYMVVRYGVDKHGEGSNLQLSDTPNKGRAQMGKLSVLLQWNLEDPPSNEERLRNFRVCALFQHNRNPFVDHPEFASQIWGARSAQLL</sequence>
<evidence type="ECO:0000313" key="4">
    <source>
        <dbReference type="Proteomes" id="UP000886520"/>
    </source>
</evidence>
<name>A0A9D4V271_ADICA</name>
<evidence type="ECO:0000256" key="2">
    <source>
        <dbReference type="ARBA" id="ARBA00022801"/>
    </source>
</evidence>
<dbReference type="EMBL" id="JABFUD020000007">
    <property type="protein sequence ID" value="KAI5077637.1"/>
    <property type="molecule type" value="Genomic_DNA"/>
</dbReference>
<dbReference type="PANTHER" id="PTHR33607:SF2">
    <property type="entry name" value="ENDONUCLEASE-1"/>
    <property type="match status" value="1"/>
</dbReference>
<keyword evidence="2" id="KW-0378">Hydrolase</keyword>
<gene>
    <name evidence="3" type="ORF">GOP47_0007461</name>
</gene>
<dbReference type="GO" id="GO:0016787">
    <property type="term" value="F:hydrolase activity"/>
    <property type="evidence" value="ECO:0007669"/>
    <property type="project" value="UniProtKB-KW"/>
</dbReference>
<keyword evidence="1" id="KW-0540">Nuclease</keyword>
<dbReference type="SUPFAM" id="SSF54060">
    <property type="entry name" value="His-Me finger endonucleases"/>
    <property type="match status" value="1"/>
</dbReference>
<reference evidence="3" key="1">
    <citation type="submission" date="2021-01" db="EMBL/GenBank/DDBJ databases">
        <title>Adiantum capillus-veneris genome.</title>
        <authorList>
            <person name="Fang Y."/>
            <person name="Liao Q."/>
        </authorList>
    </citation>
    <scope>NUCLEOTIDE SEQUENCE</scope>
    <source>
        <strain evidence="3">H3</strain>
        <tissue evidence="3">Leaf</tissue>
    </source>
</reference>
<accession>A0A9D4V271</accession>
<evidence type="ECO:0000256" key="1">
    <source>
        <dbReference type="ARBA" id="ARBA00022722"/>
    </source>
</evidence>
<dbReference type="InterPro" id="IPR044925">
    <property type="entry name" value="His-Me_finger_sf"/>
</dbReference>
<dbReference type="Proteomes" id="UP000886520">
    <property type="component" value="Chromosome 7"/>
</dbReference>
<dbReference type="InterPro" id="IPR007346">
    <property type="entry name" value="Endonuclease-I"/>
</dbReference>
<keyword evidence="4" id="KW-1185">Reference proteome</keyword>
<dbReference type="OrthoDB" id="2015847at2759"/>
<organism evidence="3 4">
    <name type="scientific">Adiantum capillus-veneris</name>
    <name type="common">Maidenhair fern</name>
    <dbReference type="NCBI Taxonomy" id="13818"/>
    <lineage>
        <taxon>Eukaryota</taxon>
        <taxon>Viridiplantae</taxon>
        <taxon>Streptophyta</taxon>
        <taxon>Embryophyta</taxon>
        <taxon>Tracheophyta</taxon>
        <taxon>Polypodiopsida</taxon>
        <taxon>Polypodiidae</taxon>
        <taxon>Polypodiales</taxon>
        <taxon>Pteridineae</taxon>
        <taxon>Pteridaceae</taxon>
        <taxon>Vittarioideae</taxon>
        <taxon>Adiantum</taxon>
    </lineage>
</organism>
<dbReference type="GO" id="GO:0004518">
    <property type="term" value="F:nuclease activity"/>
    <property type="evidence" value="ECO:0007669"/>
    <property type="project" value="UniProtKB-KW"/>
</dbReference>
<dbReference type="AlphaFoldDB" id="A0A9D4V271"/>
<evidence type="ECO:0000313" key="3">
    <source>
        <dbReference type="EMBL" id="KAI5077637.1"/>
    </source>
</evidence>
<protein>
    <submittedName>
        <fullName evidence="3">Uncharacterized protein</fullName>
    </submittedName>
</protein>
<comment type="caution">
    <text evidence="3">The sequence shown here is derived from an EMBL/GenBank/DDBJ whole genome shotgun (WGS) entry which is preliminary data.</text>
</comment>